<name>A0A4Q9FJ72_9FLAO</name>
<accession>A0A4Q9FJ72</accession>
<gene>
    <name evidence="2" type="ORF">EYD45_07980</name>
</gene>
<evidence type="ECO:0000256" key="1">
    <source>
        <dbReference type="SAM" id="Phobius"/>
    </source>
</evidence>
<sequence length="509" mass="58649">MENQIKNIELINSYLNKSLSGKAMEDFENRLKTDEGFKLLYDEHLILLEGIKRQKIKSDIKAGKQRYLRGKWLRYLGFGSAIIVLTVISFNLFNSEKNDFYNKLNFESDFKQEFKIALDSIIEVKGEKGTVLRFNPDDLETKSGAQLSSDSLTVELIELSTKQDLLLAKAQTVSNGKWLISGGAFKIDISQGSNTLVLKEGKTIDVTLPKNTNESDMKLFYGKRDAIGNMNWAKSRTSLREKEYYTIFIKDTTIIDEELTRRYGGVVTFRNLFTVDTIGNINSRELNERFPKLNYYDKNVDTLRVYKTEVELVQNGESYSDEYYEVFEIDSLSMLDGQKEIVVDSVLVDLDDMTFGEGYTAFADVYRQISKEDFDQLKIDQENSLEVNRVFKHVNEEIYESIKLSKLGWINIDKFASNEVKVNIALNANINADYEQLYLVDQSNNTILNVYENTLDLPVNRSFYLIGIAQKGKTIFGFKKAVRFSKSESFQIKYREIKETQIKSVLTIE</sequence>
<keyword evidence="1" id="KW-0812">Transmembrane</keyword>
<comment type="caution">
    <text evidence="2">The sequence shown here is derived from an EMBL/GenBank/DDBJ whole genome shotgun (WGS) entry which is preliminary data.</text>
</comment>
<dbReference type="Proteomes" id="UP000291142">
    <property type="component" value="Unassembled WGS sequence"/>
</dbReference>
<evidence type="ECO:0000313" key="2">
    <source>
        <dbReference type="EMBL" id="TBN03944.1"/>
    </source>
</evidence>
<protein>
    <submittedName>
        <fullName evidence="2">Uncharacterized protein</fullName>
    </submittedName>
</protein>
<evidence type="ECO:0000313" key="3">
    <source>
        <dbReference type="Proteomes" id="UP000291142"/>
    </source>
</evidence>
<dbReference type="OrthoDB" id="1488726at2"/>
<dbReference type="AlphaFoldDB" id="A0A4Q9FJ72"/>
<keyword evidence="1" id="KW-1133">Transmembrane helix</keyword>
<keyword evidence="1" id="KW-0472">Membrane</keyword>
<reference evidence="2 3" key="1">
    <citation type="submission" date="2019-02" db="EMBL/GenBank/DDBJ databases">
        <title>Hyunsoonleella sp., isolated from marine sediment.</title>
        <authorList>
            <person name="Liu B.-T."/>
        </authorList>
    </citation>
    <scope>NUCLEOTIDE SEQUENCE [LARGE SCALE GENOMIC DNA]</scope>
    <source>
        <strain evidence="2 3">T58</strain>
    </source>
</reference>
<organism evidence="2 3">
    <name type="scientific">Hyunsoonleella flava</name>
    <dbReference type="NCBI Taxonomy" id="2527939"/>
    <lineage>
        <taxon>Bacteria</taxon>
        <taxon>Pseudomonadati</taxon>
        <taxon>Bacteroidota</taxon>
        <taxon>Flavobacteriia</taxon>
        <taxon>Flavobacteriales</taxon>
        <taxon>Flavobacteriaceae</taxon>
    </lineage>
</organism>
<keyword evidence="3" id="KW-1185">Reference proteome</keyword>
<proteinExistence type="predicted"/>
<feature type="transmembrane region" description="Helical" evidence="1">
    <location>
        <begin position="72"/>
        <end position="93"/>
    </location>
</feature>
<dbReference type="RefSeq" id="WP_130964015.1">
    <property type="nucleotide sequence ID" value="NZ_SIRT01000005.1"/>
</dbReference>
<dbReference type="EMBL" id="SIRT01000005">
    <property type="protein sequence ID" value="TBN03944.1"/>
    <property type="molecule type" value="Genomic_DNA"/>
</dbReference>